<evidence type="ECO:0000256" key="3">
    <source>
        <dbReference type="ARBA" id="ARBA00023163"/>
    </source>
</evidence>
<dbReference type="InterPro" id="IPR001845">
    <property type="entry name" value="HTH_ArsR_DNA-bd_dom"/>
</dbReference>
<evidence type="ECO:0000256" key="1">
    <source>
        <dbReference type="ARBA" id="ARBA00023015"/>
    </source>
</evidence>
<organism evidence="5 6">
    <name type="scientific">Paenibacillus borealis</name>
    <dbReference type="NCBI Taxonomy" id="160799"/>
    <lineage>
        <taxon>Bacteria</taxon>
        <taxon>Bacillati</taxon>
        <taxon>Bacillota</taxon>
        <taxon>Bacilli</taxon>
        <taxon>Bacillales</taxon>
        <taxon>Paenibacillaceae</taxon>
        <taxon>Paenibacillus</taxon>
    </lineage>
</organism>
<dbReference type="InterPro" id="IPR011991">
    <property type="entry name" value="ArsR-like_HTH"/>
</dbReference>
<dbReference type="Pfam" id="PF01022">
    <property type="entry name" value="HTH_5"/>
    <property type="match status" value="1"/>
</dbReference>
<keyword evidence="3" id="KW-0804">Transcription</keyword>
<dbReference type="Proteomes" id="UP000187412">
    <property type="component" value="Unassembled WGS sequence"/>
</dbReference>
<dbReference type="InterPro" id="IPR051081">
    <property type="entry name" value="HTH_MetalResp_TranReg"/>
</dbReference>
<keyword evidence="6" id="KW-1185">Reference proteome</keyword>
<dbReference type="SUPFAM" id="SSF46785">
    <property type="entry name" value="Winged helix' DNA-binding domain"/>
    <property type="match status" value="1"/>
</dbReference>
<evidence type="ECO:0000313" key="6">
    <source>
        <dbReference type="Proteomes" id="UP000187412"/>
    </source>
</evidence>
<feature type="domain" description="HTH arsR-type" evidence="4">
    <location>
        <begin position="258"/>
        <end position="349"/>
    </location>
</feature>
<evidence type="ECO:0000259" key="4">
    <source>
        <dbReference type="PROSITE" id="PS50987"/>
    </source>
</evidence>
<evidence type="ECO:0000313" key="5">
    <source>
        <dbReference type="EMBL" id="OMD52523.1"/>
    </source>
</evidence>
<dbReference type="CDD" id="cd00090">
    <property type="entry name" value="HTH_ARSR"/>
    <property type="match status" value="1"/>
</dbReference>
<keyword evidence="2" id="KW-0238">DNA-binding</keyword>
<dbReference type="PANTHER" id="PTHR33154:SF18">
    <property type="entry name" value="ARSENICAL RESISTANCE OPERON REPRESSOR"/>
    <property type="match status" value="1"/>
</dbReference>
<sequence length="349" mass="39952">MNLNIHERLDPVFETLGLLYVSCHVENHKKGTIEDLNKFGLDGEAFYSKHLKIVDKYIHTFLKYRVLDKEADFFFGDENDSFFSILHLLLSENTAWLNSLAEVPDEVLHEEIWKILLDMEVMQNYQLQKTSPSGILSLVDIITFLSDSPLEEGMKWKMLRLLQQPRTQIQALARIINNNLAAFEQVCQELEKPLNKLISKYVQSVQRQDDVQFIKLVEMFSDAPSVHPSLIVPLGQVMFAKHCYYGLFVDLLPVASKGHADSKDFLLLRMKALGDNSKLQILASLKVSPKYNLEIADQMGLTAATMSHHMNVLLACGMVGIEKKNGKVYYHLDSDNLRQLITDLEHFLL</sequence>
<dbReference type="RefSeq" id="WP_076109376.1">
    <property type="nucleotide sequence ID" value="NZ_MPTB01000003.1"/>
</dbReference>
<proteinExistence type="predicted"/>
<accession>A0ABX3HP16</accession>
<dbReference type="EMBL" id="MPTB01000003">
    <property type="protein sequence ID" value="OMD52523.1"/>
    <property type="molecule type" value="Genomic_DNA"/>
</dbReference>
<dbReference type="PROSITE" id="PS50987">
    <property type="entry name" value="HTH_ARSR_2"/>
    <property type="match status" value="1"/>
</dbReference>
<dbReference type="PANTHER" id="PTHR33154">
    <property type="entry name" value="TRANSCRIPTIONAL REGULATOR, ARSR FAMILY"/>
    <property type="match status" value="1"/>
</dbReference>
<reference evidence="5 6" key="1">
    <citation type="submission" date="2016-10" db="EMBL/GenBank/DDBJ databases">
        <title>Paenibacillus species isolates.</title>
        <authorList>
            <person name="Beno S.M."/>
        </authorList>
    </citation>
    <scope>NUCLEOTIDE SEQUENCE [LARGE SCALE GENOMIC DNA]</scope>
    <source>
        <strain evidence="5 6">FSL H7-0744</strain>
    </source>
</reference>
<dbReference type="Gene3D" id="1.10.10.10">
    <property type="entry name" value="Winged helix-like DNA-binding domain superfamily/Winged helix DNA-binding domain"/>
    <property type="match status" value="1"/>
</dbReference>
<evidence type="ECO:0000256" key="2">
    <source>
        <dbReference type="ARBA" id="ARBA00023125"/>
    </source>
</evidence>
<dbReference type="InterPro" id="IPR036390">
    <property type="entry name" value="WH_DNA-bd_sf"/>
</dbReference>
<gene>
    <name evidence="5" type="ORF">BSK56_03730</name>
</gene>
<dbReference type="InterPro" id="IPR036388">
    <property type="entry name" value="WH-like_DNA-bd_sf"/>
</dbReference>
<keyword evidence="1" id="KW-0805">Transcription regulation</keyword>
<name>A0ABX3HP16_PAEBO</name>
<dbReference type="SMART" id="SM00418">
    <property type="entry name" value="HTH_ARSR"/>
    <property type="match status" value="1"/>
</dbReference>
<dbReference type="PRINTS" id="PR00778">
    <property type="entry name" value="HTHARSR"/>
</dbReference>
<comment type="caution">
    <text evidence="5">The sequence shown here is derived from an EMBL/GenBank/DDBJ whole genome shotgun (WGS) entry which is preliminary data.</text>
</comment>
<protein>
    <recommendedName>
        <fullName evidence="4">HTH arsR-type domain-containing protein</fullName>
    </recommendedName>
</protein>